<dbReference type="AlphaFoldDB" id="A0A6H9XEG8"/>
<dbReference type="Proteomes" id="UP000249886">
    <property type="component" value="Unassembled WGS sequence"/>
</dbReference>
<protein>
    <submittedName>
        <fullName evidence="1">Uncharacterized protein</fullName>
    </submittedName>
</protein>
<evidence type="ECO:0000313" key="1">
    <source>
        <dbReference type="EMBL" id="SPW28125.1"/>
    </source>
</evidence>
<gene>
    <name evidence="1" type="ORF">NCTC10254_01151</name>
</gene>
<name>A0A6H9XEG8_9CORY</name>
<evidence type="ECO:0000313" key="2">
    <source>
        <dbReference type="Proteomes" id="UP000249886"/>
    </source>
</evidence>
<reference evidence="1 2" key="1">
    <citation type="submission" date="2018-06" db="EMBL/GenBank/DDBJ databases">
        <authorList>
            <consortium name="Pathogen Informatics"/>
            <person name="Doyle S."/>
        </authorList>
    </citation>
    <scope>NUCLEOTIDE SEQUENCE [LARGE SCALE GENOMIC DNA]</scope>
    <source>
        <strain evidence="1 2">NCTC10254</strain>
    </source>
</reference>
<accession>A0A6H9XEG8</accession>
<sequence>MVLLALVAMVGYIAVSGYQGYHKSYPAYPEQKTAGQKIDQAVGRAVEHYEEVLDKEQNNPHCTLSNCPISSKFIPGVPENRALFTNAELVNFRRWVTKEKPRSSIDLYSVSANENGVVEAIVYVTMVKCTSPENDYPYSSTTDVHRMILIPSHHHEADYVVMEDEYFPMMDAMKYPAAFSPLYASSEDEDMFPECSEPGSPHRFAGLTRSFTTR</sequence>
<comment type="caution">
    <text evidence="1">The sequence shown here is derived from an EMBL/GenBank/DDBJ whole genome shotgun (WGS) entry which is preliminary data.</text>
</comment>
<proteinExistence type="predicted"/>
<dbReference type="EMBL" id="UARK01000004">
    <property type="protein sequence ID" value="SPW28125.1"/>
    <property type="molecule type" value="Genomic_DNA"/>
</dbReference>
<organism evidence="1 2">
    <name type="scientific">Corynebacterium matruchotii</name>
    <dbReference type="NCBI Taxonomy" id="43768"/>
    <lineage>
        <taxon>Bacteria</taxon>
        <taxon>Bacillati</taxon>
        <taxon>Actinomycetota</taxon>
        <taxon>Actinomycetes</taxon>
        <taxon>Mycobacteriales</taxon>
        <taxon>Corynebacteriaceae</taxon>
        <taxon>Corynebacterium</taxon>
    </lineage>
</organism>